<keyword evidence="1" id="KW-1003">Cell membrane</keyword>
<dbReference type="Pfam" id="PF01732">
    <property type="entry name" value="Mycop_pep_DUF31"/>
    <property type="match status" value="1"/>
</dbReference>
<keyword evidence="3" id="KW-0812">Transmembrane</keyword>
<dbReference type="InterPro" id="IPR022381">
    <property type="entry name" value="Uncharacterised_MG067"/>
</dbReference>
<gene>
    <name evidence="5" type="ORF">A6V39_01210</name>
</gene>
<keyword evidence="3" id="KW-0472">Membrane</keyword>
<evidence type="ECO:0000259" key="4">
    <source>
        <dbReference type="Pfam" id="PF01732"/>
    </source>
</evidence>
<keyword evidence="6" id="KW-1185">Reference proteome</keyword>
<dbReference type="SUPFAM" id="SSF50494">
    <property type="entry name" value="Trypsin-like serine proteases"/>
    <property type="match status" value="1"/>
</dbReference>
<dbReference type="STRING" id="432608.A6V39_01210"/>
<dbReference type="PRINTS" id="PR00840">
    <property type="entry name" value="Y06768FAMILY"/>
</dbReference>
<name>A0A1A9QDJ6_9MOLU</name>
<evidence type="ECO:0000256" key="3">
    <source>
        <dbReference type="SAM" id="Phobius"/>
    </source>
</evidence>
<accession>A0A1A9QDJ6</accession>
<dbReference type="EMBL" id="LWUJ01000010">
    <property type="protein sequence ID" value="OAL10672.1"/>
    <property type="molecule type" value="Genomic_DNA"/>
</dbReference>
<evidence type="ECO:0000313" key="6">
    <source>
        <dbReference type="Proteomes" id="UP000077623"/>
    </source>
</evidence>
<organism evidence="5 6">
    <name type="scientific">Candidatus Mycoplasma haematobovis</name>
    <dbReference type="NCBI Taxonomy" id="432608"/>
    <lineage>
        <taxon>Bacteria</taxon>
        <taxon>Bacillati</taxon>
        <taxon>Mycoplasmatota</taxon>
        <taxon>Mollicutes</taxon>
        <taxon>Mycoplasmataceae</taxon>
        <taxon>Mycoplasma</taxon>
    </lineage>
</organism>
<dbReference type="Proteomes" id="UP000077623">
    <property type="component" value="Unassembled WGS sequence"/>
</dbReference>
<dbReference type="NCBIfam" id="NF045841">
    <property type="entry name" value="Ig_SerProt_MIP"/>
    <property type="match status" value="1"/>
</dbReference>
<evidence type="ECO:0000313" key="5">
    <source>
        <dbReference type="EMBL" id="OAL10672.1"/>
    </source>
</evidence>
<reference evidence="6" key="1">
    <citation type="submission" date="2016-04" db="EMBL/GenBank/DDBJ databases">
        <authorList>
            <person name="Quiroz-Castaneda R.E."/>
            <person name="Martinez-Ocampo F."/>
        </authorList>
    </citation>
    <scope>NUCLEOTIDE SEQUENCE [LARGE SCALE GENOMIC DNA]</scope>
    <source>
        <strain evidence="6">INIFAP01</strain>
    </source>
</reference>
<dbReference type="RefSeq" id="WP_187149908.1">
    <property type="nucleotide sequence ID" value="NZ_LWUJ01000010.1"/>
</dbReference>
<keyword evidence="3" id="KW-1133">Transmembrane helix</keyword>
<protein>
    <recommendedName>
        <fullName evidence="4">DUF31 domain-containing protein</fullName>
    </recommendedName>
</protein>
<feature type="region of interest" description="Disordered" evidence="2">
    <location>
        <begin position="168"/>
        <end position="189"/>
    </location>
</feature>
<proteinExistence type="predicted"/>
<comment type="caution">
    <text evidence="5">The sequence shown here is derived from an EMBL/GenBank/DDBJ whole genome shotgun (WGS) entry which is preliminary data.</text>
</comment>
<dbReference type="InterPro" id="IPR022382">
    <property type="entry name" value="Mycoplasma_peptidase_DUF31"/>
</dbReference>
<evidence type="ECO:0000256" key="2">
    <source>
        <dbReference type="SAM" id="MobiDB-lite"/>
    </source>
</evidence>
<dbReference type="InterPro" id="IPR009003">
    <property type="entry name" value="Peptidase_S1_PA"/>
</dbReference>
<feature type="domain" description="DUF31" evidence="4">
    <location>
        <begin position="86"/>
        <end position="387"/>
    </location>
</feature>
<sequence>MNNKVISSILGVGVLIGGWYLYPNNSILEPEFQNVFGENKAFFQNSFDTDIEEKVANIALVNDGEAGRKAIERIDNHTFKFLTSCDVGTGWVLDYLVPENGGYPTTWFFATNAHVIQNFQFSSNPYEQELPISLDAVKSLRNKHTKTNSKLFDTNACNESKRTGYSGFNLATGDTGSTNERDKDGISSSGMKEPKLFYIPINFLGKSGRKWEAPGNADYYKDFAVIEIEFESVEAAKAATNGFYDKYKPSTDEGLDLSKDELMSQYDLNELALLNTNFYSLGYPDLENQGQRFAKRDNLDKITGSASLISFGIEGTPLIGNNNKLPIKGHISANGREIQNPNSALIWNGKKMYSIGYEYLISNMSMGSGASGSLVTDKDGNVLGIYSNHYAAINHGVVVPLRSSGIKDIQPQYDLIRGANGQKSSFRQQIEKYYKGRNTYLKSKGWK</sequence>
<evidence type="ECO:0000256" key="1">
    <source>
        <dbReference type="ARBA" id="ARBA00022475"/>
    </source>
</evidence>
<feature type="transmembrane region" description="Helical" evidence="3">
    <location>
        <begin position="5"/>
        <end position="22"/>
    </location>
</feature>
<dbReference type="AlphaFoldDB" id="A0A1A9QDJ6"/>